<dbReference type="RefSeq" id="WP_408080681.1">
    <property type="nucleotide sequence ID" value="NZ_JBELQC010000003.1"/>
</dbReference>
<dbReference type="InterPro" id="IPR050767">
    <property type="entry name" value="Sel1_AlgK"/>
</dbReference>
<dbReference type="Pfam" id="PF08238">
    <property type="entry name" value="Sel1"/>
    <property type="match status" value="15"/>
</dbReference>
<evidence type="ECO:0000256" key="1">
    <source>
        <dbReference type="SAM" id="SignalP"/>
    </source>
</evidence>
<name>A0ABW8YR25_9SPHN</name>
<dbReference type="InterPro" id="IPR024983">
    <property type="entry name" value="CHAT_dom"/>
</dbReference>
<feature type="signal peptide" evidence="1">
    <location>
        <begin position="1"/>
        <end position="23"/>
    </location>
</feature>
<evidence type="ECO:0000313" key="3">
    <source>
        <dbReference type="EMBL" id="MFL9842751.1"/>
    </source>
</evidence>
<reference evidence="3 4" key="1">
    <citation type="submission" date="2024-06" db="EMBL/GenBank/DDBJ databases">
        <authorList>
            <person name="Kaempfer P."/>
            <person name="Viver T."/>
        </authorList>
    </citation>
    <scope>NUCLEOTIDE SEQUENCE [LARGE SCALE GENOMIC DNA]</scope>
    <source>
        <strain evidence="3 4">ST-64</strain>
    </source>
</reference>
<dbReference type="SUPFAM" id="SSF81901">
    <property type="entry name" value="HCP-like"/>
    <property type="match status" value="4"/>
</dbReference>
<dbReference type="PANTHER" id="PTHR11102">
    <property type="entry name" value="SEL-1-LIKE PROTEIN"/>
    <property type="match status" value="1"/>
</dbReference>
<dbReference type="EMBL" id="JBELQC010000003">
    <property type="protein sequence ID" value="MFL9842751.1"/>
    <property type="molecule type" value="Genomic_DNA"/>
</dbReference>
<dbReference type="InterPro" id="IPR006597">
    <property type="entry name" value="Sel1-like"/>
</dbReference>
<feature type="domain" description="CHAT" evidence="2">
    <location>
        <begin position="1212"/>
        <end position="1513"/>
    </location>
</feature>
<dbReference type="Pfam" id="PF12770">
    <property type="entry name" value="CHAT"/>
    <property type="match status" value="1"/>
</dbReference>
<keyword evidence="4" id="KW-1185">Reference proteome</keyword>
<dbReference type="Proteomes" id="UP001629244">
    <property type="component" value="Unassembled WGS sequence"/>
</dbReference>
<evidence type="ECO:0000259" key="2">
    <source>
        <dbReference type="Pfam" id="PF12770"/>
    </source>
</evidence>
<organism evidence="3 4">
    <name type="scientific">Sphingomonas plantiphila</name>
    <dbReference type="NCBI Taxonomy" id="3163295"/>
    <lineage>
        <taxon>Bacteria</taxon>
        <taxon>Pseudomonadati</taxon>
        <taxon>Pseudomonadota</taxon>
        <taxon>Alphaproteobacteria</taxon>
        <taxon>Sphingomonadales</taxon>
        <taxon>Sphingomonadaceae</taxon>
        <taxon>Sphingomonas</taxon>
    </lineage>
</organism>
<gene>
    <name evidence="3" type="ORF">ABS767_17405</name>
</gene>
<protein>
    <submittedName>
        <fullName evidence="3">CHAT domain-containing protein</fullName>
    </submittedName>
</protein>
<sequence>MIRGTLLAAGVSLAALISGQAEARENDGVRMCAQEARLPTPDDTTGKPYDEIIVERAIQLCRRALADAPGNADVMANLGRALTKAGEGAEAFPLIERAAAAGSMQAANTLASMYELGEGVVKDPVRAFSYARAGETSRYVWIVGRLAEYYMKGVGTTADRAAGLQLYARAVELGNVGAAKDLGDIYRFAEHGVPQDYAMARKWYRRAMEMGDDTAVAALGYMSEMGLGGAKDPAEARRLYKLASDRGSGWGAENYAVMLQTGRGGTKDEAGAAEYVRLAVDRDQTSAMRRLGTYYRDGIGVERDNQMAIAWYRKAADAGDDDAMVELGDMATNGRGMPRDEVTGRDWYRKAAEAGNGNGMRKLAFGLASSEFTGVPSDNPAAVEWYHKMATLEDPDFAAVAADVFSEGKVVPMDLKAARKYYTRAYAEGVEDTGRPLVEVILRDEPGDSGRAEALKILTDAAAKKEGWAIAALAHPGPLIEQAGLKVDSDVWRERIARETDPALLTEVAKALQKGTLSRQQFGLAVQYARAASDPSVSKEYQLKLMIDLKLQEAAQRELARYADTDEFKGLPEERRKAFIAQFDTPSMFNFNGDASHIPLFEKLAQLGMKEAAAKYAWRLLDEGKGDPQAALKWFAIAAERGSADAQRAIGYIYLKGYGVEKNALKAVRAWEEAYRRGEGYAALSLALYYKGELDFTDAERSGAPATDPVQAFEWMQRAASSSYANAVLLARMYLAGNGTKANPKEAMRLLRWAVHCGDYSARVAVGEAYLHGSGVAKDPDMALRWFRHAAGSGWSGGAVAMVRASALGWGMKPDLKQTRYWLAEAVRRGSDDAQKWQEACGAQATIRCLTRIEGFTPLPIGPETPGLSAEPSFEAREAMLKKDLDAAVENGSEYAVFEGFRGLEEHYLLYGKMDQFLATKVRALAIKDAAVYSRYGSRDNYFALIETSCHWSSAANEANGGGRREAALFFAKVAVNKLQDARKRIADLDPSIRECFIRVHQDRYRYLAGIFMEMGRFGEAEHVLAMLKDFESYNYTRDKRREGEAFDRMPLDAKQTQSIAAFDAATEALAQAGAARDRLIALQRQGTLTPQQQQELAAATTALGAAQTAFRSELGDLADAVAGLDAAKTPDQEEKADRVASIQPRLISTVRRLGKDVAALHAVVLPDRIHWLVTTANYQKSIVVPIDIAALRKDIGLYRQAISDKAVFITDPASRLYRDAFEPVDKALRAAGIKQVMLSLDDALRYLPMAALHDGTDWLAKRYAFSSFRSIDEVQMGPSDAAEWRVAALGASQGGAGLSPLPAVPAELSGIVRGEGAATGVLPGVVKLDTAFDRAALGTAMAGGYRVIHIASHFALDPASADKSFLLLGTGHELPLTEFIRDGSFTAIDVDLLALSACQTGVPGGNQNGSEVDASLAELAQKAGASAVLASLWSVADESTAVLMQRFYAIHAKGGTSKAEALRQAQIALMASQGGAGVDRGSLRQQADKPKGPAVTGYAHPFYWAPFTLLGNWQ</sequence>
<feature type="chain" id="PRO_5047543286" evidence="1">
    <location>
        <begin position="24"/>
        <end position="1515"/>
    </location>
</feature>
<accession>A0ABW8YR25</accession>
<dbReference type="PANTHER" id="PTHR11102:SF160">
    <property type="entry name" value="ERAD-ASSOCIATED E3 UBIQUITIN-PROTEIN LIGASE COMPONENT HRD3"/>
    <property type="match status" value="1"/>
</dbReference>
<dbReference type="InterPro" id="IPR011990">
    <property type="entry name" value="TPR-like_helical_dom_sf"/>
</dbReference>
<dbReference type="Gene3D" id="1.25.40.10">
    <property type="entry name" value="Tetratricopeptide repeat domain"/>
    <property type="match status" value="3"/>
</dbReference>
<keyword evidence="1" id="KW-0732">Signal</keyword>
<dbReference type="SMART" id="SM00671">
    <property type="entry name" value="SEL1"/>
    <property type="match status" value="15"/>
</dbReference>
<proteinExistence type="predicted"/>
<comment type="caution">
    <text evidence="3">The sequence shown here is derived from an EMBL/GenBank/DDBJ whole genome shotgun (WGS) entry which is preliminary data.</text>
</comment>
<evidence type="ECO:0000313" key="4">
    <source>
        <dbReference type="Proteomes" id="UP001629244"/>
    </source>
</evidence>